<keyword evidence="2" id="KW-1185">Reference proteome</keyword>
<dbReference type="PANTHER" id="PTHR35984:SF1">
    <property type="entry name" value="PERIPLASMIC SERINE PROTEASE"/>
    <property type="match status" value="1"/>
</dbReference>
<dbReference type="eggNOG" id="COG0616">
    <property type="taxonomic scope" value="Bacteria"/>
</dbReference>
<dbReference type="KEGG" id="dti:Desti_1424"/>
<sequence>MQFFDRTIKHTVRTRLMKLEKHLQGDVAFYYGFIDPQFLRAFRDFIEHLTAKTKVKNQRLIFFINTPGGSVEAAEKMVEIMRYYYAEIFFVVPDAAMSAGTILCMSGDRIYMDYSSALGPIDPQVWNGKIWVPALGYLDKVDEMLAKANAGILSNAEFLILQNQDLAELSAYEQARNLTVTLLKKWLVEHKFKNWTHHNTNPHKKGQPVTLEEKQERAEEIAVELGNNRYWHSHSRRIGPETLKSKLRLEINDYSSDQILRPLVRSYNDFLTEYIARNGYQLYMNSRDFF</sequence>
<dbReference type="GO" id="GO:0008233">
    <property type="term" value="F:peptidase activity"/>
    <property type="evidence" value="ECO:0007669"/>
    <property type="project" value="UniProtKB-KW"/>
</dbReference>
<dbReference type="InterPro" id="IPR029045">
    <property type="entry name" value="ClpP/crotonase-like_dom_sf"/>
</dbReference>
<dbReference type="GO" id="GO:0016020">
    <property type="term" value="C:membrane"/>
    <property type="evidence" value="ECO:0007669"/>
    <property type="project" value="InterPro"/>
</dbReference>
<dbReference type="AlphaFoldDB" id="I4C3J5"/>
<reference evidence="2" key="1">
    <citation type="submission" date="2012-06" db="EMBL/GenBank/DDBJ databases">
        <title>Complete sequence of chromosome of Desulfomonile tiedjei DSM 6799.</title>
        <authorList>
            <person name="Lucas S."/>
            <person name="Copeland A."/>
            <person name="Lapidus A."/>
            <person name="Glavina del Rio T."/>
            <person name="Dalin E."/>
            <person name="Tice H."/>
            <person name="Bruce D."/>
            <person name="Goodwin L."/>
            <person name="Pitluck S."/>
            <person name="Peters L."/>
            <person name="Ovchinnikova G."/>
            <person name="Zeytun A."/>
            <person name="Lu M."/>
            <person name="Kyrpides N."/>
            <person name="Mavromatis K."/>
            <person name="Ivanova N."/>
            <person name="Brettin T."/>
            <person name="Detter J.C."/>
            <person name="Han C."/>
            <person name="Larimer F."/>
            <person name="Land M."/>
            <person name="Hauser L."/>
            <person name="Markowitz V."/>
            <person name="Cheng J.-F."/>
            <person name="Hugenholtz P."/>
            <person name="Woyke T."/>
            <person name="Wu D."/>
            <person name="Spring S."/>
            <person name="Schroeder M."/>
            <person name="Brambilla E."/>
            <person name="Klenk H.-P."/>
            <person name="Eisen J.A."/>
        </authorList>
    </citation>
    <scope>NUCLEOTIDE SEQUENCE [LARGE SCALE GENOMIC DNA]</scope>
    <source>
        <strain evidence="2">ATCC 49306 / DSM 6799 / DCB-1</strain>
    </source>
</reference>
<name>I4C3J5_DESTA</name>
<dbReference type="PATRIC" id="fig|706587.4.peg.1630"/>
<keyword evidence="1" id="KW-0378">Hydrolase</keyword>
<dbReference type="EMBL" id="CP003360">
    <property type="protein sequence ID" value="AFM24136.1"/>
    <property type="molecule type" value="Genomic_DNA"/>
</dbReference>
<accession>I4C3J5</accession>
<dbReference type="Proteomes" id="UP000006055">
    <property type="component" value="Chromosome"/>
</dbReference>
<dbReference type="SUPFAM" id="SSF52096">
    <property type="entry name" value="ClpP/crotonase"/>
    <property type="match status" value="1"/>
</dbReference>
<dbReference type="Pfam" id="PF01972">
    <property type="entry name" value="SDH_protease"/>
    <property type="match status" value="1"/>
</dbReference>
<dbReference type="GO" id="GO:0006508">
    <property type="term" value="P:proteolysis"/>
    <property type="evidence" value="ECO:0007669"/>
    <property type="project" value="UniProtKB-KW"/>
</dbReference>
<dbReference type="PANTHER" id="PTHR35984">
    <property type="entry name" value="PERIPLASMIC SERINE PROTEASE"/>
    <property type="match status" value="1"/>
</dbReference>
<dbReference type="OrthoDB" id="9806253at2"/>
<dbReference type="InterPro" id="IPR002825">
    <property type="entry name" value="Pept_S49_ser-pept_pro"/>
</dbReference>
<organism evidence="1 2">
    <name type="scientific">Desulfomonile tiedjei (strain ATCC 49306 / DSM 6799 / DCB-1)</name>
    <dbReference type="NCBI Taxonomy" id="706587"/>
    <lineage>
        <taxon>Bacteria</taxon>
        <taxon>Pseudomonadati</taxon>
        <taxon>Thermodesulfobacteriota</taxon>
        <taxon>Desulfomonilia</taxon>
        <taxon>Desulfomonilales</taxon>
        <taxon>Desulfomonilaceae</taxon>
        <taxon>Desulfomonile</taxon>
    </lineage>
</organism>
<dbReference type="Gene3D" id="3.90.226.10">
    <property type="entry name" value="2-enoyl-CoA Hydratase, Chain A, domain 1"/>
    <property type="match status" value="1"/>
</dbReference>
<dbReference type="STRING" id="706587.Desti_1424"/>
<dbReference type="HOGENOM" id="CLU_079039_0_0_7"/>
<keyword evidence="1" id="KW-0645">Protease</keyword>
<evidence type="ECO:0000313" key="2">
    <source>
        <dbReference type="Proteomes" id="UP000006055"/>
    </source>
</evidence>
<evidence type="ECO:0000313" key="1">
    <source>
        <dbReference type="EMBL" id="AFM24136.1"/>
    </source>
</evidence>
<proteinExistence type="predicted"/>
<gene>
    <name evidence="1" type="ordered locus">Desti_1424</name>
</gene>
<protein>
    <submittedName>
        <fullName evidence="1">ClpP class periplasmic serine protease</fullName>
    </submittedName>
</protein>